<protein>
    <submittedName>
        <fullName evidence="2">ParA family protein</fullName>
    </submittedName>
</protein>
<dbReference type="CDD" id="cd02042">
    <property type="entry name" value="ParAB_family"/>
    <property type="match status" value="1"/>
</dbReference>
<keyword evidence="3" id="KW-1185">Reference proteome</keyword>
<dbReference type="AlphaFoldDB" id="A0A2V2LBM6"/>
<sequence>MRVLIFNQKGGVGKTTTAMNLGAALVRDGAGTVVLADLDPQTHLTAGLGYIGQEFDWTVADWIAGTPGAPVPVEAEPGLSLIPGCTDAAPGERPAGQLDSCGADWLLIDAPPTWSPQLAAMMEQCDLVLCPLEPDFLGLQGINRLMRSMQEAALPWSRLRFVLNRVNQRLIVHREVRDRLVKRFGPDTVLPAVVHNSVQLAEAPGHGRTIFGHAPRSRGAADYTRLARHLAALAAPAETLSATERSDAL</sequence>
<dbReference type="OrthoDB" id="9804460at2"/>
<dbReference type="InterPro" id="IPR027417">
    <property type="entry name" value="P-loop_NTPase"/>
</dbReference>
<dbReference type="Proteomes" id="UP000245680">
    <property type="component" value="Unassembled WGS sequence"/>
</dbReference>
<evidence type="ECO:0000313" key="3">
    <source>
        <dbReference type="Proteomes" id="UP000245680"/>
    </source>
</evidence>
<feature type="domain" description="CobQ/CobB/MinD/ParA nucleotide binding" evidence="1">
    <location>
        <begin position="4"/>
        <end position="210"/>
    </location>
</feature>
<dbReference type="Pfam" id="PF01656">
    <property type="entry name" value="CbiA"/>
    <property type="match status" value="1"/>
</dbReference>
<gene>
    <name evidence="2" type="ORF">DKT77_10395</name>
</gene>
<evidence type="ECO:0000313" key="2">
    <source>
        <dbReference type="EMBL" id="PWR02592.1"/>
    </source>
</evidence>
<dbReference type="Gene3D" id="3.40.50.300">
    <property type="entry name" value="P-loop containing nucleotide triphosphate hydrolases"/>
    <property type="match status" value="1"/>
</dbReference>
<dbReference type="SUPFAM" id="SSF52540">
    <property type="entry name" value="P-loop containing nucleoside triphosphate hydrolases"/>
    <property type="match status" value="1"/>
</dbReference>
<accession>A0A2V2LBM6</accession>
<comment type="caution">
    <text evidence="2">The sequence shown here is derived from an EMBL/GenBank/DDBJ whole genome shotgun (WGS) entry which is preliminary data.</text>
</comment>
<reference evidence="2 3" key="1">
    <citation type="submission" date="2018-05" db="EMBL/GenBank/DDBJ databases">
        <title>Rhodobacteraceae gen. nov., sp. nov. isolated from sea water.</title>
        <authorList>
            <person name="Ren Y."/>
        </authorList>
    </citation>
    <scope>NUCLEOTIDE SEQUENCE [LARGE SCALE GENOMIC DNA]</scope>
    <source>
        <strain evidence="2 3">TG-679</strain>
    </source>
</reference>
<dbReference type="RefSeq" id="WP_109811641.1">
    <property type="nucleotide sequence ID" value="NZ_QGKU01000033.1"/>
</dbReference>
<proteinExistence type="predicted"/>
<dbReference type="EMBL" id="QGKU01000033">
    <property type="protein sequence ID" value="PWR02592.1"/>
    <property type="molecule type" value="Genomic_DNA"/>
</dbReference>
<evidence type="ECO:0000259" key="1">
    <source>
        <dbReference type="Pfam" id="PF01656"/>
    </source>
</evidence>
<organism evidence="2 3">
    <name type="scientific">Meridianimarinicoccus roseus</name>
    <dbReference type="NCBI Taxonomy" id="2072018"/>
    <lineage>
        <taxon>Bacteria</taxon>
        <taxon>Pseudomonadati</taxon>
        <taxon>Pseudomonadota</taxon>
        <taxon>Alphaproteobacteria</taxon>
        <taxon>Rhodobacterales</taxon>
        <taxon>Paracoccaceae</taxon>
        <taxon>Meridianimarinicoccus</taxon>
    </lineage>
</organism>
<dbReference type="InterPro" id="IPR050678">
    <property type="entry name" value="DNA_Partitioning_ATPase"/>
</dbReference>
<dbReference type="PANTHER" id="PTHR13696:SF99">
    <property type="entry name" value="COBYRINIC ACID AC-DIAMIDE SYNTHASE"/>
    <property type="match status" value="1"/>
</dbReference>
<dbReference type="PANTHER" id="PTHR13696">
    <property type="entry name" value="P-LOOP CONTAINING NUCLEOSIDE TRIPHOSPHATE HYDROLASE"/>
    <property type="match status" value="1"/>
</dbReference>
<dbReference type="InterPro" id="IPR002586">
    <property type="entry name" value="CobQ/CobB/MinD/ParA_Nub-bd_dom"/>
</dbReference>
<name>A0A2V2LBM6_9RHOB</name>